<dbReference type="PROSITE" id="PS50893">
    <property type="entry name" value="ABC_TRANSPORTER_2"/>
    <property type="match status" value="1"/>
</dbReference>
<dbReference type="InterPro" id="IPR003593">
    <property type="entry name" value="AAA+_ATPase"/>
</dbReference>
<dbReference type="Proteomes" id="UP001341820">
    <property type="component" value="Unassembled WGS sequence"/>
</dbReference>
<evidence type="ECO:0000313" key="6">
    <source>
        <dbReference type="Proteomes" id="UP001341820"/>
    </source>
</evidence>
<evidence type="ECO:0000313" key="5">
    <source>
        <dbReference type="EMBL" id="MED4128841.1"/>
    </source>
</evidence>
<reference evidence="5 6" key="1">
    <citation type="submission" date="2023-03" db="EMBL/GenBank/DDBJ databases">
        <title>Bacillus Genome Sequencing.</title>
        <authorList>
            <person name="Dunlap C."/>
        </authorList>
    </citation>
    <scope>NUCLEOTIDE SEQUENCE [LARGE SCALE GENOMIC DNA]</scope>
    <source>
        <strain evidence="5 6">B-4107</strain>
    </source>
</reference>
<dbReference type="PANTHER" id="PTHR42939:SF3">
    <property type="entry name" value="ABC TRANSPORTER ATP-BINDING COMPONENT"/>
    <property type="match status" value="1"/>
</dbReference>
<gene>
    <name evidence="5" type="ORF">P5F74_11900</name>
</gene>
<keyword evidence="2" id="KW-0547">Nucleotide-binding</keyword>
<evidence type="ECO:0000256" key="3">
    <source>
        <dbReference type="ARBA" id="ARBA00022840"/>
    </source>
</evidence>
<evidence type="ECO:0000256" key="1">
    <source>
        <dbReference type="ARBA" id="ARBA00022448"/>
    </source>
</evidence>
<dbReference type="Gene3D" id="3.40.50.300">
    <property type="entry name" value="P-loop containing nucleotide triphosphate hydrolases"/>
    <property type="match status" value="1"/>
</dbReference>
<dbReference type="EMBL" id="JAROAS010000022">
    <property type="protein sequence ID" value="MED4128841.1"/>
    <property type="molecule type" value="Genomic_DNA"/>
</dbReference>
<dbReference type="InterPro" id="IPR003439">
    <property type="entry name" value="ABC_transporter-like_ATP-bd"/>
</dbReference>
<dbReference type="GO" id="GO:0005524">
    <property type="term" value="F:ATP binding"/>
    <property type="evidence" value="ECO:0007669"/>
    <property type="project" value="UniProtKB-KW"/>
</dbReference>
<dbReference type="InterPro" id="IPR051782">
    <property type="entry name" value="ABC_Transporter_VariousFunc"/>
</dbReference>
<dbReference type="SMART" id="SM00382">
    <property type="entry name" value="AAA"/>
    <property type="match status" value="1"/>
</dbReference>
<evidence type="ECO:0000256" key="2">
    <source>
        <dbReference type="ARBA" id="ARBA00022741"/>
    </source>
</evidence>
<protein>
    <submittedName>
        <fullName evidence="5">ABC transporter ATP-binding protein</fullName>
    </submittedName>
</protein>
<name>A0ABU6NKW9_9BACI</name>
<dbReference type="PANTHER" id="PTHR42939">
    <property type="entry name" value="ABC TRANSPORTER ATP-BINDING PROTEIN ALBC-RELATED"/>
    <property type="match status" value="1"/>
</dbReference>
<accession>A0ABU6NKW9</accession>
<organism evidence="5 6">
    <name type="scientific">Shouchella miscanthi</name>
    <dbReference type="NCBI Taxonomy" id="2598861"/>
    <lineage>
        <taxon>Bacteria</taxon>
        <taxon>Bacillati</taxon>
        <taxon>Bacillota</taxon>
        <taxon>Bacilli</taxon>
        <taxon>Bacillales</taxon>
        <taxon>Bacillaceae</taxon>
        <taxon>Shouchella</taxon>
    </lineage>
</organism>
<evidence type="ECO:0000259" key="4">
    <source>
        <dbReference type="PROSITE" id="PS50893"/>
    </source>
</evidence>
<keyword evidence="3 5" id="KW-0067">ATP-binding</keyword>
<sequence>MTVLLEMENISKSFKRKNVLKNVTLNVPAGSIVGFVGDNGAGKSTTFKTILGLIKKDEGTVRLFGEEIYGQQSTLREQVGVVFDAINLPAELTIKQLNKVFVKMYSSWDQEALDRLLQTFHLPIDKKVKEFSRGMSMKLSVAVALSHNAKLLLLDEATGGLDPSSRKELLDELSRFVEVNKGGILLSSHIMSDIEKIADHLVFIKDGEIILTEKREVIQNQYAIVEINEEELSKLEPEHVVTSYKDNNALVVLVSDKRELPENIAVNELTLEDLSVFLARGEKK</sequence>
<dbReference type="SUPFAM" id="SSF52540">
    <property type="entry name" value="P-loop containing nucleoside triphosphate hydrolases"/>
    <property type="match status" value="1"/>
</dbReference>
<dbReference type="InterPro" id="IPR027417">
    <property type="entry name" value="P-loop_NTPase"/>
</dbReference>
<proteinExistence type="predicted"/>
<feature type="domain" description="ABC transporter" evidence="4">
    <location>
        <begin position="5"/>
        <end position="231"/>
    </location>
</feature>
<keyword evidence="1" id="KW-0813">Transport</keyword>
<dbReference type="Pfam" id="PF00005">
    <property type="entry name" value="ABC_tran"/>
    <property type="match status" value="1"/>
</dbReference>
<dbReference type="CDD" id="cd03230">
    <property type="entry name" value="ABC_DR_subfamily_A"/>
    <property type="match status" value="1"/>
</dbReference>
<comment type="caution">
    <text evidence="5">The sequence shown here is derived from an EMBL/GenBank/DDBJ whole genome shotgun (WGS) entry which is preliminary data.</text>
</comment>
<dbReference type="RefSeq" id="WP_328237579.1">
    <property type="nucleotide sequence ID" value="NZ_JAROAS010000022.1"/>
</dbReference>
<keyword evidence="6" id="KW-1185">Reference proteome</keyword>